<dbReference type="Gene3D" id="2.120.10.90">
    <property type="entry name" value="DNA gyrase/topoisomerase IV, subunit A, C-terminal"/>
    <property type="match status" value="1"/>
</dbReference>
<dbReference type="InterPro" id="IPR035516">
    <property type="entry name" value="Gyrase/topoIV_suA_C"/>
</dbReference>
<dbReference type="FunCoup" id="A0A7G1GBD5">
    <property type="interactions" value="385"/>
</dbReference>
<dbReference type="InParanoid" id="A0A7G1GBD5"/>
<dbReference type="SUPFAM" id="SSF56719">
    <property type="entry name" value="Type II DNA topoisomerase"/>
    <property type="match status" value="1"/>
</dbReference>
<dbReference type="PROSITE" id="PS52040">
    <property type="entry name" value="TOPO_IIA"/>
    <property type="match status" value="1"/>
</dbReference>
<dbReference type="FunFam" id="1.10.268.10:FF:000001">
    <property type="entry name" value="DNA gyrase subunit A"/>
    <property type="match status" value="1"/>
</dbReference>
<dbReference type="GO" id="GO:0003677">
    <property type="term" value="F:DNA binding"/>
    <property type="evidence" value="ECO:0007669"/>
    <property type="project" value="UniProtKB-UniRule"/>
</dbReference>
<keyword evidence="6 7" id="KW-0413">Isomerase</keyword>
<evidence type="ECO:0000256" key="6">
    <source>
        <dbReference type="ARBA" id="ARBA00023235"/>
    </source>
</evidence>
<sequence length="823" mass="92369">MSENNEEMLEKHLVDRRFTDEMKESYLLYSLSVIVSRAIPDARDGLKPVQRRILYSMDELGLKHTSAYKKSARIIGEVMGKYHPHGDASIYDALVRMAQDFSMRYQLVNGQGNFGSIDRDPPAAMRYTEAKMQTISEYMLQDIEKDTVAFNDNFDGSLREPEVLPTRLPNLLMNGVSGIAVGMATSIPPHNLRELVGGFKYLIDNPEATVPDLMQYIKGPDLPTGGIIVDGERIRDFYETGRGKFTTRAKYEIVENKNKSAIVVTEIPYNVSKIDIIEQIVAYVKRMRDMKKDSGISDLRDESDRRGMRLVIELKRNANQNRIINDLLKHTSLQSTFSIQMNVIDNKKPSLMNLKGLMNAFINHRVEVVTRRTNYELKKAEKRAHIVEGLIKAVQGIDTVIEIIRNSDNPQDALKNLQETIGVSAEQAKAISEMRLISLSKLEINKLTDELKDLNEKIKWANEVLENTDKKMEIIKSELDEIDKKFGDDRRTEITFNLSNLKSNEELIEDEDIVIVLSQYGYIMAVPSTEYKVQGRGGKGVKGLKISDNDNVLDVIFARRKSKLMIITSAGKAYQLPAYEIELAAKNRKGKHVANYVSLSDGEKIKTVVPIGLDGDYDKFVMFFTKKGKVKKTSLREFANARKSGIKALNLKEDDEVVDALIISNDSEEVLIVTKRGMALKFSSSDARAMGRTAGGVIAIKLKSKDEVVNAVKIDNNKKLLIVTENGYAKRAKFSSYRLQSRGGIGLKTIKDINKIGNIVAALSVEENQNLLSFSKNGKAIRVPISSINTLGRVTQGVITVRLDKGDLISSVIIVNAEEEEEI</sequence>
<gene>
    <name evidence="10" type="primary">gyrA</name>
    <name evidence="10" type="ORF">OSSY52_18430</name>
</gene>
<dbReference type="GO" id="GO:0009330">
    <property type="term" value="C:DNA topoisomerase type II (double strand cut, ATP-hydrolyzing) complex"/>
    <property type="evidence" value="ECO:0007669"/>
    <property type="project" value="TreeGrafter"/>
</dbReference>
<reference evidence="10 11" key="1">
    <citation type="submission" date="2018-06" db="EMBL/GenBank/DDBJ databases">
        <title>Genome sequencing of Oceanotoga sp. sy52.</title>
        <authorList>
            <person name="Mori K."/>
        </authorList>
    </citation>
    <scope>NUCLEOTIDE SEQUENCE [LARGE SCALE GENOMIC DNA]</scope>
    <source>
        <strain evidence="11">sy52</strain>
    </source>
</reference>
<proteinExistence type="inferred from homology"/>
<dbReference type="InterPro" id="IPR013760">
    <property type="entry name" value="Topo_IIA-like_dom_sf"/>
</dbReference>
<dbReference type="FunFam" id="3.90.199.10:FF:000001">
    <property type="entry name" value="DNA gyrase subunit A"/>
    <property type="match status" value="1"/>
</dbReference>
<evidence type="ECO:0000259" key="9">
    <source>
        <dbReference type="PROSITE" id="PS52040"/>
    </source>
</evidence>
<keyword evidence="5 7" id="KW-0238">DNA-binding</keyword>
<keyword evidence="8" id="KW-0175">Coiled coil</keyword>
<dbReference type="NCBIfam" id="TIGR01063">
    <property type="entry name" value="gyrA"/>
    <property type="match status" value="1"/>
</dbReference>
<evidence type="ECO:0000256" key="2">
    <source>
        <dbReference type="ARBA" id="ARBA00008263"/>
    </source>
</evidence>
<dbReference type="SMART" id="SM00434">
    <property type="entry name" value="TOP4c"/>
    <property type="match status" value="1"/>
</dbReference>
<dbReference type="Pfam" id="PF03989">
    <property type="entry name" value="DNA_gyraseA_C"/>
    <property type="match status" value="6"/>
</dbReference>
<dbReference type="Pfam" id="PF00521">
    <property type="entry name" value="DNA_topoisoIV"/>
    <property type="match status" value="1"/>
</dbReference>
<evidence type="ECO:0000256" key="3">
    <source>
        <dbReference type="ARBA" id="ARBA00012895"/>
    </source>
</evidence>
<feature type="domain" description="Topo IIA-type catalytic" evidence="9">
    <location>
        <begin position="39"/>
        <end position="507"/>
    </location>
</feature>
<dbReference type="NCBIfam" id="NF004043">
    <property type="entry name" value="PRK05560.1"/>
    <property type="match status" value="1"/>
</dbReference>
<dbReference type="Gene3D" id="3.30.1360.40">
    <property type="match status" value="1"/>
</dbReference>
<dbReference type="FunFam" id="3.30.1360.40:FF:000002">
    <property type="entry name" value="DNA gyrase subunit A"/>
    <property type="match status" value="1"/>
</dbReference>
<feature type="coiled-coil region" evidence="8">
    <location>
        <begin position="437"/>
        <end position="485"/>
    </location>
</feature>
<dbReference type="Gene3D" id="3.90.199.10">
    <property type="entry name" value="Topoisomerase II, domain 5"/>
    <property type="match status" value="1"/>
</dbReference>
<name>A0A7G1GBD5_9BACT</name>
<dbReference type="Gene3D" id="1.10.268.10">
    <property type="entry name" value="Topoisomerase, domain 3"/>
    <property type="match status" value="1"/>
</dbReference>
<dbReference type="AlphaFoldDB" id="A0A7G1GBD5"/>
<dbReference type="GO" id="GO:0003918">
    <property type="term" value="F:DNA topoisomerase type II (double strand cut, ATP-hydrolyzing) activity"/>
    <property type="evidence" value="ECO:0007669"/>
    <property type="project" value="UniProtKB-EC"/>
</dbReference>
<keyword evidence="4 7" id="KW-0799">Topoisomerase</keyword>
<evidence type="ECO:0000313" key="11">
    <source>
        <dbReference type="Proteomes" id="UP000516361"/>
    </source>
</evidence>
<comment type="catalytic activity">
    <reaction evidence="1 7">
        <text>ATP-dependent breakage, passage and rejoining of double-stranded DNA.</text>
        <dbReference type="EC" id="5.6.2.2"/>
    </reaction>
</comment>
<dbReference type="EMBL" id="AP018712">
    <property type="protein sequence ID" value="BBE31702.1"/>
    <property type="molecule type" value="Genomic_DNA"/>
</dbReference>
<comment type="similarity">
    <text evidence="2">Belongs to the type II topoisomerase GyrA/ParC subunit family.</text>
</comment>
<dbReference type="Proteomes" id="UP000516361">
    <property type="component" value="Chromosome"/>
</dbReference>
<protein>
    <recommendedName>
        <fullName evidence="3">DNA topoisomerase (ATP-hydrolyzing)</fullName>
        <ecNumber evidence="3">5.6.2.2</ecNumber>
    </recommendedName>
</protein>
<organism evidence="10 11">
    <name type="scientific">Tepiditoga spiralis</name>
    <dbReference type="NCBI Taxonomy" id="2108365"/>
    <lineage>
        <taxon>Bacteria</taxon>
        <taxon>Thermotogati</taxon>
        <taxon>Thermotogota</taxon>
        <taxon>Thermotogae</taxon>
        <taxon>Petrotogales</taxon>
        <taxon>Petrotogaceae</taxon>
        <taxon>Tepiditoga</taxon>
    </lineage>
</organism>
<dbReference type="InterPro" id="IPR006691">
    <property type="entry name" value="GyrA/parC_rep"/>
</dbReference>
<evidence type="ECO:0000256" key="8">
    <source>
        <dbReference type="SAM" id="Coils"/>
    </source>
</evidence>
<dbReference type="GO" id="GO:0006265">
    <property type="term" value="P:DNA topological change"/>
    <property type="evidence" value="ECO:0007669"/>
    <property type="project" value="UniProtKB-UniRule"/>
</dbReference>
<feature type="active site" description="O-(5'-phospho-DNA)-tyrosine intermediate" evidence="7">
    <location>
        <position position="127"/>
    </location>
</feature>
<dbReference type="SUPFAM" id="SSF101904">
    <property type="entry name" value="GyrA/ParC C-terminal domain-like"/>
    <property type="match status" value="1"/>
</dbReference>
<dbReference type="PANTHER" id="PTHR43493:SF5">
    <property type="entry name" value="DNA GYRASE SUBUNIT A, CHLOROPLASTIC_MITOCHONDRIAL"/>
    <property type="match status" value="1"/>
</dbReference>
<evidence type="ECO:0000256" key="4">
    <source>
        <dbReference type="ARBA" id="ARBA00023029"/>
    </source>
</evidence>
<dbReference type="NCBIfam" id="NF004044">
    <property type="entry name" value="PRK05561.1"/>
    <property type="match status" value="1"/>
</dbReference>
<evidence type="ECO:0000256" key="5">
    <source>
        <dbReference type="ARBA" id="ARBA00023125"/>
    </source>
</evidence>
<dbReference type="KEGG" id="ocy:OSSY52_18430"/>
<dbReference type="InterPro" id="IPR013757">
    <property type="entry name" value="Topo_IIA_A_a_sf"/>
</dbReference>
<dbReference type="InterPro" id="IPR050220">
    <property type="entry name" value="Type_II_DNA_Topoisomerases"/>
</dbReference>
<dbReference type="GO" id="GO:0005524">
    <property type="term" value="F:ATP binding"/>
    <property type="evidence" value="ECO:0007669"/>
    <property type="project" value="InterPro"/>
</dbReference>
<keyword evidence="11" id="KW-1185">Reference proteome</keyword>
<dbReference type="GO" id="GO:0005737">
    <property type="term" value="C:cytoplasm"/>
    <property type="evidence" value="ECO:0007669"/>
    <property type="project" value="TreeGrafter"/>
</dbReference>
<evidence type="ECO:0000256" key="7">
    <source>
        <dbReference type="PROSITE-ProRule" id="PRU01384"/>
    </source>
</evidence>
<dbReference type="PANTHER" id="PTHR43493">
    <property type="entry name" value="DNA GYRASE/TOPOISOMERASE SUBUNIT A"/>
    <property type="match status" value="1"/>
</dbReference>
<dbReference type="CDD" id="cd00187">
    <property type="entry name" value="TOP4c"/>
    <property type="match status" value="1"/>
</dbReference>
<dbReference type="EC" id="5.6.2.2" evidence="3"/>
<dbReference type="InterPro" id="IPR013758">
    <property type="entry name" value="Topo_IIA_A/C_ab"/>
</dbReference>
<evidence type="ECO:0000256" key="1">
    <source>
        <dbReference type="ARBA" id="ARBA00000185"/>
    </source>
</evidence>
<dbReference type="InterPro" id="IPR002205">
    <property type="entry name" value="Topo_IIA_dom_A"/>
</dbReference>
<accession>A0A7G1GBD5</accession>
<evidence type="ECO:0000313" key="10">
    <source>
        <dbReference type="EMBL" id="BBE31702.1"/>
    </source>
</evidence>